<sequence>MIVAVLWNNSKSKSKVNQALHFAYKVAVPSELVYKTKSQIFQILEAAVAVPPISITARPGVPLFHINALI</sequence>
<evidence type="ECO:0000313" key="1">
    <source>
        <dbReference type="EMBL" id="DAD76596.1"/>
    </source>
</evidence>
<dbReference type="EMBL" id="BK014805">
    <property type="protein sequence ID" value="DAD76596.1"/>
    <property type="molecule type" value="Genomic_DNA"/>
</dbReference>
<accession>A0A8S5M2Y9</accession>
<protein>
    <submittedName>
        <fullName evidence="1">Uncharacterized protein</fullName>
    </submittedName>
</protein>
<organism evidence="1">
    <name type="scientific">Siphoviridae sp. ctOkv13</name>
    <dbReference type="NCBI Taxonomy" id="2826314"/>
    <lineage>
        <taxon>Viruses</taxon>
        <taxon>Duplodnaviria</taxon>
        <taxon>Heunggongvirae</taxon>
        <taxon>Uroviricota</taxon>
        <taxon>Caudoviricetes</taxon>
    </lineage>
</organism>
<name>A0A8S5M2Y9_9CAUD</name>
<proteinExistence type="predicted"/>
<reference evidence="1" key="1">
    <citation type="journal article" date="2021" name="Proc. Natl. Acad. Sci. U.S.A.">
        <title>A Catalog of Tens of Thousands of Viruses from Human Metagenomes Reveals Hidden Associations with Chronic Diseases.</title>
        <authorList>
            <person name="Tisza M.J."/>
            <person name="Buck C.B."/>
        </authorList>
    </citation>
    <scope>NUCLEOTIDE SEQUENCE</scope>
    <source>
        <strain evidence="1">CtOkv13</strain>
    </source>
</reference>